<accession>A0A4U1BVM3</accession>
<evidence type="ECO:0008006" key="3">
    <source>
        <dbReference type="Google" id="ProtNLM"/>
    </source>
</evidence>
<gene>
    <name evidence="1" type="ORF">FCL42_01850</name>
</gene>
<sequence>MSIFAVLVMALVALLVIVAINLVYQHHESKEATKRKELARQRAIIEETEQILSQAALLPMSNALLTTLNQRILEALKTAKSLNPKMNEIDSRIAHTEGQLKVLKENNIGTETIDMFQLPSNEKQTLLLIQTLKKLKPILRFEHNKGRMHADIFSEEEMKVDKLQLRIHIEVLMKRATNLVNARQFGSAKMLLSKITLALNNQVLASPEYRAKMQDKTNQLLQIIEGSKEPAEKKEKKADDLDILFQPKKKW</sequence>
<keyword evidence="2" id="KW-1185">Reference proteome</keyword>
<dbReference type="OrthoDB" id="5899712at2"/>
<dbReference type="RefSeq" id="WP_136861662.1">
    <property type="nucleotide sequence ID" value="NZ_SWCJ01000001.1"/>
</dbReference>
<protein>
    <recommendedName>
        <fullName evidence="3">DNA repair protein</fullName>
    </recommendedName>
</protein>
<dbReference type="EMBL" id="SWCJ01000001">
    <property type="protein sequence ID" value="TKB58514.1"/>
    <property type="molecule type" value="Genomic_DNA"/>
</dbReference>
<dbReference type="Proteomes" id="UP000305675">
    <property type="component" value="Unassembled WGS sequence"/>
</dbReference>
<proteinExistence type="predicted"/>
<evidence type="ECO:0000313" key="2">
    <source>
        <dbReference type="Proteomes" id="UP000305675"/>
    </source>
</evidence>
<dbReference type="AlphaFoldDB" id="A0A4U1BVM3"/>
<organism evidence="1 2">
    <name type="scientific">Ferrimonas aestuarii</name>
    <dbReference type="NCBI Taxonomy" id="2569539"/>
    <lineage>
        <taxon>Bacteria</taxon>
        <taxon>Pseudomonadati</taxon>
        <taxon>Pseudomonadota</taxon>
        <taxon>Gammaproteobacteria</taxon>
        <taxon>Alteromonadales</taxon>
        <taxon>Ferrimonadaceae</taxon>
        <taxon>Ferrimonas</taxon>
    </lineage>
</organism>
<name>A0A4U1BVM3_9GAMM</name>
<comment type="caution">
    <text evidence="1">The sequence shown here is derived from an EMBL/GenBank/DDBJ whole genome shotgun (WGS) entry which is preliminary data.</text>
</comment>
<reference evidence="1 2" key="1">
    <citation type="submission" date="2019-04" db="EMBL/GenBank/DDBJ databases">
        <authorList>
            <person name="Hwang J.C."/>
        </authorList>
    </citation>
    <scope>NUCLEOTIDE SEQUENCE [LARGE SCALE GENOMIC DNA]</scope>
    <source>
        <strain evidence="1 2">IMCC35002</strain>
    </source>
</reference>
<evidence type="ECO:0000313" key="1">
    <source>
        <dbReference type="EMBL" id="TKB58514.1"/>
    </source>
</evidence>